<proteinExistence type="predicted"/>
<dbReference type="EMBL" id="JAKKPZ010000140">
    <property type="protein sequence ID" value="KAI1700586.1"/>
    <property type="molecule type" value="Genomic_DNA"/>
</dbReference>
<feature type="transmembrane region" description="Helical" evidence="2">
    <location>
        <begin position="167"/>
        <end position="191"/>
    </location>
</feature>
<keyword evidence="2" id="KW-0472">Membrane</keyword>
<reference evidence="3" key="1">
    <citation type="submission" date="2022-01" db="EMBL/GenBank/DDBJ databases">
        <title>Genome Sequence Resource for Two Populations of Ditylenchus destructor, the Migratory Endoparasitic Phytonematode.</title>
        <authorList>
            <person name="Zhang H."/>
            <person name="Lin R."/>
            <person name="Xie B."/>
        </authorList>
    </citation>
    <scope>NUCLEOTIDE SEQUENCE</scope>
    <source>
        <strain evidence="3">BazhouSP</strain>
    </source>
</reference>
<protein>
    <submittedName>
        <fullName evidence="3">Serpentine type 7TM GPCR chemoreceptor srd domain-containing protein</fullName>
    </submittedName>
</protein>
<sequence>MFVYRYRTVCGQNGDIPFIFKNLKLVYAFAVFYCLLQSSNAFFCSAVGQTEELRQIGLQILDRYNWGYNHSAPPFPALSYATEPKNILHHVIYVGSLTVGYTIIIWCQGQIMTFMNKHGKSVHANTRRMHAEVNRALVALAITPSIALIVPVAIMMASLVFQITLGSVSAFVSTCLSIITVANPLTTIYFVRPFRQAVLKFITCGLFGRKSNAISHQPTTTAQRANTSSLGQTQGSGSAAECH</sequence>
<evidence type="ECO:0000313" key="3">
    <source>
        <dbReference type="EMBL" id="KAI1700586.1"/>
    </source>
</evidence>
<feature type="transmembrane region" description="Helical" evidence="2">
    <location>
        <begin position="87"/>
        <end position="107"/>
    </location>
</feature>
<feature type="compositionally biased region" description="Polar residues" evidence="1">
    <location>
        <begin position="217"/>
        <end position="226"/>
    </location>
</feature>
<dbReference type="SUPFAM" id="SSF81321">
    <property type="entry name" value="Family A G protein-coupled receptor-like"/>
    <property type="match status" value="1"/>
</dbReference>
<dbReference type="PANTHER" id="PTHR22943">
    <property type="entry name" value="7-TRANSMEMBRANE DOMAIN RECEPTOR C.ELEGANS"/>
    <property type="match status" value="1"/>
</dbReference>
<dbReference type="Proteomes" id="UP001201812">
    <property type="component" value="Unassembled WGS sequence"/>
</dbReference>
<feature type="compositionally biased region" description="Low complexity" evidence="1">
    <location>
        <begin position="227"/>
        <end position="243"/>
    </location>
</feature>
<feature type="region of interest" description="Disordered" evidence="1">
    <location>
        <begin position="217"/>
        <end position="243"/>
    </location>
</feature>
<evidence type="ECO:0000313" key="4">
    <source>
        <dbReference type="Proteomes" id="UP001201812"/>
    </source>
</evidence>
<keyword evidence="2" id="KW-1133">Transmembrane helix</keyword>
<keyword evidence="4" id="KW-1185">Reference proteome</keyword>
<dbReference type="InterPro" id="IPR019421">
    <property type="entry name" value="7TM_GPCR_serpentine_rcpt_Srd"/>
</dbReference>
<dbReference type="AlphaFoldDB" id="A0AAD4QZX6"/>
<accession>A0AAD4QZX6</accession>
<feature type="transmembrane region" description="Helical" evidence="2">
    <location>
        <begin position="137"/>
        <end position="161"/>
    </location>
</feature>
<dbReference type="Gene3D" id="1.20.1070.10">
    <property type="entry name" value="Rhodopsin 7-helix transmembrane proteins"/>
    <property type="match status" value="1"/>
</dbReference>
<evidence type="ECO:0000256" key="1">
    <source>
        <dbReference type="SAM" id="MobiDB-lite"/>
    </source>
</evidence>
<comment type="caution">
    <text evidence="3">The sequence shown here is derived from an EMBL/GenBank/DDBJ whole genome shotgun (WGS) entry which is preliminary data.</text>
</comment>
<evidence type="ECO:0000256" key="2">
    <source>
        <dbReference type="SAM" id="Phobius"/>
    </source>
</evidence>
<organism evidence="3 4">
    <name type="scientific">Ditylenchus destructor</name>
    <dbReference type="NCBI Taxonomy" id="166010"/>
    <lineage>
        <taxon>Eukaryota</taxon>
        <taxon>Metazoa</taxon>
        <taxon>Ecdysozoa</taxon>
        <taxon>Nematoda</taxon>
        <taxon>Chromadorea</taxon>
        <taxon>Rhabditida</taxon>
        <taxon>Tylenchina</taxon>
        <taxon>Tylenchomorpha</taxon>
        <taxon>Sphaerularioidea</taxon>
        <taxon>Anguinidae</taxon>
        <taxon>Anguininae</taxon>
        <taxon>Ditylenchus</taxon>
    </lineage>
</organism>
<gene>
    <name evidence="3" type="ORF">DdX_16616</name>
</gene>
<name>A0AAD4QZX6_9BILA</name>
<dbReference type="PANTHER" id="PTHR22943:SF248">
    <property type="entry name" value="SEVEN TM RECEPTOR"/>
    <property type="match status" value="1"/>
</dbReference>
<dbReference type="Pfam" id="PF10317">
    <property type="entry name" value="7TM_GPCR_Srd"/>
    <property type="match status" value="1"/>
</dbReference>
<feature type="transmembrane region" description="Helical" evidence="2">
    <location>
        <begin position="25"/>
        <end position="48"/>
    </location>
</feature>
<keyword evidence="2" id="KW-0812">Transmembrane</keyword>